<organism evidence="1 2">
    <name type="scientific">Catharanthus roseus</name>
    <name type="common">Madagascar periwinkle</name>
    <name type="synonym">Vinca rosea</name>
    <dbReference type="NCBI Taxonomy" id="4058"/>
    <lineage>
        <taxon>Eukaryota</taxon>
        <taxon>Viridiplantae</taxon>
        <taxon>Streptophyta</taxon>
        <taxon>Embryophyta</taxon>
        <taxon>Tracheophyta</taxon>
        <taxon>Spermatophyta</taxon>
        <taxon>Magnoliopsida</taxon>
        <taxon>eudicotyledons</taxon>
        <taxon>Gunneridae</taxon>
        <taxon>Pentapetalae</taxon>
        <taxon>asterids</taxon>
        <taxon>lamiids</taxon>
        <taxon>Gentianales</taxon>
        <taxon>Apocynaceae</taxon>
        <taxon>Rauvolfioideae</taxon>
        <taxon>Vinceae</taxon>
        <taxon>Catharanthinae</taxon>
        <taxon>Catharanthus</taxon>
    </lineage>
</organism>
<keyword evidence="2" id="KW-1185">Reference proteome</keyword>
<protein>
    <submittedName>
        <fullName evidence="1">Uncharacterized protein</fullName>
    </submittedName>
</protein>
<dbReference type="EMBL" id="CM044702">
    <property type="protein sequence ID" value="KAI5677078.1"/>
    <property type="molecule type" value="Genomic_DNA"/>
</dbReference>
<dbReference type="Proteomes" id="UP001060085">
    <property type="component" value="Linkage Group LG02"/>
</dbReference>
<reference evidence="2" key="1">
    <citation type="journal article" date="2023" name="Nat. Plants">
        <title>Single-cell RNA sequencing provides a high-resolution roadmap for understanding the multicellular compartmentation of specialized metabolism.</title>
        <authorList>
            <person name="Sun S."/>
            <person name="Shen X."/>
            <person name="Li Y."/>
            <person name="Li Y."/>
            <person name="Wang S."/>
            <person name="Li R."/>
            <person name="Zhang H."/>
            <person name="Shen G."/>
            <person name="Guo B."/>
            <person name="Wei J."/>
            <person name="Xu J."/>
            <person name="St-Pierre B."/>
            <person name="Chen S."/>
            <person name="Sun C."/>
        </authorList>
    </citation>
    <scope>NUCLEOTIDE SEQUENCE [LARGE SCALE GENOMIC DNA]</scope>
</reference>
<comment type="caution">
    <text evidence="1">The sequence shown here is derived from an EMBL/GenBank/DDBJ whole genome shotgun (WGS) entry which is preliminary data.</text>
</comment>
<proteinExistence type="predicted"/>
<name>A0ACC0BWM1_CATRO</name>
<evidence type="ECO:0000313" key="2">
    <source>
        <dbReference type="Proteomes" id="UP001060085"/>
    </source>
</evidence>
<sequence length="234" mass="26286">MGNSLGGKRVAKVMKINGEMMKFKTPIYAAEVIKDYPGHVLLESEAVKHYGIRSKPLEPQQELKSKRLYFLVELPKFPQDEDIHQKGPRRVRSGIHMSAKDRLESLMLARRSVSDLYILKPASIVIDDDQSRNKDDHHQISQNGSSTRLKMRLPKAQVEKMMKESKDEAEAAAKIVEFCMANNGNGVGAAGAPPQQQNAHWRADHELPKGVFKPREKRVGFLPVIEGEIQLAVA</sequence>
<evidence type="ECO:0000313" key="1">
    <source>
        <dbReference type="EMBL" id="KAI5677078.1"/>
    </source>
</evidence>
<accession>A0ACC0BWM1</accession>
<gene>
    <name evidence="1" type="ORF">M9H77_08028</name>
</gene>